<dbReference type="InterPro" id="IPR041561">
    <property type="entry name" value="PglD_N"/>
</dbReference>
<dbReference type="Gene3D" id="3.40.50.20">
    <property type="match status" value="1"/>
</dbReference>
<organism evidence="2 3">
    <name type="scientific">Candidatus Magnetoglobus multicellularis str. Araruama</name>
    <dbReference type="NCBI Taxonomy" id="890399"/>
    <lineage>
        <taxon>Bacteria</taxon>
        <taxon>Pseudomonadati</taxon>
        <taxon>Thermodesulfobacteriota</taxon>
        <taxon>Desulfobacteria</taxon>
        <taxon>Desulfobacterales</taxon>
        <taxon>Desulfobacteraceae</taxon>
        <taxon>Candidatus Magnetoglobus</taxon>
    </lineage>
</organism>
<dbReference type="AlphaFoldDB" id="A0A1V1P6T8"/>
<sequence>MNKDLYLIGGGGHCKSCIDVIEQEKVFQIKGIIDVEKNRGAQILSKYRVIGTDTDIDIIAKTNPFFFLTIGHMKDCSTRKNLFISLLKKN</sequence>
<protein>
    <recommendedName>
        <fullName evidence="1">PglD N-terminal domain-containing protein</fullName>
    </recommendedName>
</protein>
<feature type="domain" description="PglD N-terminal" evidence="1">
    <location>
        <begin position="5"/>
        <end position="83"/>
    </location>
</feature>
<proteinExistence type="predicted"/>
<evidence type="ECO:0000313" key="3">
    <source>
        <dbReference type="Proteomes" id="UP000189670"/>
    </source>
</evidence>
<dbReference type="Proteomes" id="UP000189670">
    <property type="component" value="Unassembled WGS sequence"/>
</dbReference>
<evidence type="ECO:0000259" key="1">
    <source>
        <dbReference type="Pfam" id="PF17836"/>
    </source>
</evidence>
<comment type="caution">
    <text evidence="2">The sequence shown here is derived from an EMBL/GenBank/DDBJ whole genome shotgun (WGS) entry which is preliminary data.</text>
</comment>
<gene>
    <name evidence="2" type="ORF">OMM_08683</name>
</gene>
<dbReference type="EMBL" id="ATBP01000395">
    <property type="protein sequence ID" value="ETR70619.1"/>
    <property type="molecule type" value="Genomic_DNA"/>
</dbReference>
<name>A0A1V1P6T8_9BACT</name>
<evidence type="ECO:0000313" key="2">
    <source>
        <dbReference type="EMBL" id="ETR70619.1"/>
    </source>
</evidence>
<reference evidence="3" key="1">
    <citation type="submission" date="2012-11" db="EMBL/GenBank/DDBJ databases">
        <authorList>
            <person name="Lucero-Rivera Y.E."/>
            <person name="Tovar-Ramirez D."/>
        </authorList>
    </citation>
    <scope>NUCLEOTIDE SEQUENCE [LARGE SCALE GENOMIC DNA]</scope>
    <source>
        <strain evidence="3">Araruama</strain>
    </source>
</reference>
<accession>A0A1V1P6T8</accession>
<dbReference type="Pfam" id="PF17836">
    <property type="entry name" value="PglD_N"/>
    <property type="match status" value="1"/>
</dbReference>